<dbReference type="EC" id="2.7.8.37" evidence="4"/>
<keyword evidence="5" id="KW-1185">Reference proteome</keyword>
<protein>
    <submittedName>
        <fullName evidence="4">Alpha-D-ribose 1-methylphosphonate 5-triphosphate synthase subunit PhnL</fullName>
        <ecNumber evidence="4">2.7.8.37</ecNumber>
    </submittedName>
</protein>
<organism evidence="4 5">
    <name type="scientific">Microlunatus parietis</name>
    <dbReference type="NCBI Taxonomy" id="682979"/>
    <lineage>
        <taxon>Bacteria</taxon>
        <taxon>Bacillati</taxon>
        <taxon>Actinomycetota</taxon>
        <taxon>Actinomycetes</taxon>
        <taxon>Propionibacteriales</taxon>
        <taxon>Propionibacteriaceae</taxon>
        <taxon>Microlunatus</taxon>
    </lineage>
</organism>
<dbReference type="SUPFAM" id="SSF52540">
    <property type="entry name" value="P-loop containing nucleoside triphosphate hydrolases"/>
    <property type="match status" value="1"/>
</dbReference>
<dbReference type="EMBL" id="JACCBU010000001">
    <property type="protein sequence ID" value="NYE69790.1"/>
    <property type="molecule type" value="Genomic_DNA"/>
</dbReference>
<dbReference type="PROSITE" id="PS50893">
    <property type="entry name" value="ABC_TRANSPORTER_2"/>
    <property type="match status" value="1"/>
</dbReference>
<dbReference type="SMART" id="SM00382">
    <property type="entry name" value="AAA"/>
    <property type="match status" value="1"/>
</dbReference>
<evidence type="ECO:0000313" key="4">
    <source>
        <dbReference type="EMBL" id="NYE69790.1"/>
    </source>
</evidence>
<proteinExistence type="predicted"/>
<dbReference type="InterPro" id="IPR017871">
    <property type="entry name" value="ABC_transporter-like_CS"/>
</dbReference>
<feature type="domain" description="ABC transporter" evidence="3">
    <location>
        <begin position="6"/>
        <end position="253"/>
    </location>
</feature>
<dbReference type="PROSITE" id="PS00211">
    <property type="entry name" value="ABC_TRANSPORTER_1"/>
    <property type="match status" value="1"/>
</dbReference>
<dbReference type="GO" id="GO:0005524">
    <property type="term" value="F:ATP binding"/>
    <property type="evidence" value="ECO:0007669"/>
    <property type="project" value="UniProtKB-KW"/>
</dbReference>
<dbReference type="AlphaFoldDB" id="A0A7Y9I4E0"/>
<dbReference type="GO" id="GO:0016887">
    <property type="term" value="F:ATP hydrolysis activity"/>
    <property type="evidence" value="ECO:0007669"/>
    <property type="project" value="InterPro"/>
</dbReference>
<dbReference type="Proteomes" id="UP000569914">
    <property type="component" value="Unassembled WGS sequence"/>
</dbReference>
<keyword evidence="2" id="KW-0067">ATP-binding</keyword>
<dbReference type="GO" id="GO:0061693">
    <property type="term" value="F:alpha-D-ribose 1-methylphosphonate 5-triphosphate synthase activity"/>
    <property type="evidence" value="ECO:0007669"/>
    <property type="project" value="UniProtKB-EC"/>
</dbReference>
<gene>
    <name evidence="4" type="ORF">BKA15_001119</name>
</gene>
<dbReference type="InterPro" id="IPR027417">
    <property type="entry name" value="P-loop_NTPase"/>
</dbReference>
<dbReference type="RefSeq" id="WP_179748779.1">
    <property type="nucleotide sequence ID" value="NZ_JACCBU010000001.1"/>
</dbReference>
<evidence type="ECO:0000313" key="5">
    <source>
        <dbReference type="Proteomes" id="UP000569914"/>
    </source>
</evidence>
<dbReference type="InterPro" id="IPR003593">
    <property type="entry name" value="AAA+_ATPase"/>
</dbReference>
<evidence type="ECO:0000256" key="1">
    <source>
        <dbReference type="ARBA" id="ARBA00022741"/>
    </source>
</evidence>
<reference evidence="4 5" key="1">
    <citation type="submission" date="2020-07" db="EMBL/GenBank/DDBJ databases">
        <title>Sequencing the genomes of 1000 actinobacteria strains.</title>
        <authorList>
            <person name="Klenk H.-P."/>
        </authorList>
    </citation>
    <scope>NUCLEOTIDE SEQUENCE [LARGE SCALE GENOMIC DNA]</scope>
    <source>
        <strain evidence="4 5">DSM 22083</strain>
    </source>
</reference>
<evidence type="ECO:0000256" key="2">
    <source>
        <dbReference type="ARBA" id="ARBA00022840"/>
    </source>
</evidence>
<comment type="caution">
    <text evidence="4">The sequence shown here is derived from an EMBL/GenBank/DDBJ whole genome shotgun (WGS) entry which is preliminary data.</text>
</comment>
<dbReference type="InterPro" id="IPR003439">
    <property type="entry name" value="ABC_transporter-like_ATP-bd"/>
</dbReference>
<dbReference type="InterPro" id="IPR015854">
    <property type="entry name" value="ABC_transpr_LolD-like"/>
</dbReference>
<keyword evidence="4" id="KW-0808">Transferase</keyword>
<accession>A0A7Y9I4E0</accession>
<evidence type="ECO:0000259" key="3">
    <source>
        <dbReference type="PROSITE" id="PS50893"/>
    </source>
</evidence>
<dbReference type="GO" id="GO:0022857">
    <property type="term" value="F:transmembrane transporter activity"/>
    <property type="evidence" value="ECO:0007669"/>
    <property type="project" value="TreeGrafter"/>
</dbReference>
<name>A0A7Y9I4E0_9ACTN</name>
<keyword evidence="1" id="KW-0547">Nucleotide-binding</keyword>
<dbReference type="Pfam" id="PF00005">
    <property type="entry name" value="ABC_tran"/>
    <property type="match status" value="1"/>
</dbReference>
<dbReference type="Gene3D" id="3.40.50.300">
    <property type="entry name" value="P-loop containing nucleotide triphosphate hydrolases"/>
    <property type="match status" value="1"/>
</dbReference>
<dbReference type="PANTHER" id="PTHR24220">
    <property type="entry name" value="IMPORT ATP-BINDING PROTEIN"/>
    <property type="match status" value="1"/>
</dbReference>
<sequence length="257" mass="27554">MNSPILTVAELTKTFTLHAIGGRRVQSLDTVSFTLAAGEHLAIAGASGAGKSSLLRCLYRNYRPDSGRVILHTEAGDLELTSLPDRRMARLRGREFGYVSQFLVAPPRQDPLRLVAGAAQRRGLDPEAARAAAAASLDLLGLPERLFDVDCSLLSGGERQRVNLAAGTVSPPRLLLLDEPVSALDPANRARALAVIERLTEQGVSVLAVYHDLAIIRRMADRVLVLDGGRLVADGPPDKVLAAGHRALDDVMEEAYV</sequence>
<dbReference type="GO" id="GO:0005886">
    <property type="term" value="C:plasma membrane"/>
    <property type="evidence" value="ECO:0007669"/>
    <property type="project" value="TreeGrafter"/>
</dbReference>